<dbReference type="SUPFAM" id="SSF69318">
    <property type="entry name" value="Integrin alpha N-terminal domain"/>
    <property type="match status" value="1"/>
</dbReference>
<accession>A0A7T5ELJ4</accession>
<evidence type="ECO:0000313" key="2">
    <source>
        <dbReference type="EMBL" id="QQE74808.1"/>
    </source>
</evidence>
<sequence>MKKIWLSLAGLSLLWTGGCGLTDTPTELMRAPAADVNQQSINQAVMQFLPPGSQLTVPLQPEESSAVSLHDLTGDGSPEVIAFYKTEKTDYEIGVLVLSQNGGSWKKTASFTGIGRELDYVQYVDMTGDGIAEMLVGWGGGDGLNKELSVYSFHENNPQELLKQSYSVMAVGDLDGDEQEELVLIIHDHSNLTSKAEVYGITEGMLAKRTEIALEGNVNGYEAAVIGKASAEKKGIFIEAGMGAHSAMTELLIYEDGQLHRPLVAAGKEIDLTFKPYSLGSEDINDDGIIEIGIHTQPPGTDELPMAEVPWISSYYQWRGGTELSHIEDHFQSQTLGFNFRIPEKWKDKYTIEQNPDPGSAVVHMMYYGQNGENKATLLTFQAMPQAEWAKIEKSFEGKQTPYLVLSEQNKQVLVAIQPQKPGHLGGQALREYNAMLLTSDEIRHLFRKLKRPI</sequence>
<keyword evidence="1" id="KW-0732">Signal</keyword>
<name>A0A7T5ELJ4_9BACL</name>
<reference evidence="2 4" key="1">
    <citation type="submission" date="2020-12" db="EMBL/GenBank/DDBJ databases">
        <title>strain FJAT-54423T represents a novel species of the genus Brevibacillus.</title>
        <authorList>
            <person name="Tang R."/>
        </authorList>
    </citation>
    <scope>NUCLEOTIDE SEQUENCE [LARGE SCALE GENOMIC DNA]</scope>
    <source>
        <strain evidence="2 4">FJAT-54423</strain>
    </source>
</reference>
<dbReference type="AlphaFoldDB" id="A0A7T5ELJ4"/>
<gene>
    <name evidence="2" type="ORF">JD108_02145</name>
    <name evidence="3" type="ORF">KDJ56_02145</name>
</gene>
<evidence type="ECO:0000313" key="4">
    <source>
        <dbReference type="Proteomes" id="UP000595847"/>
    </source>
</evidence>
<dbReference type="Gene3D" id="2.130.10.130">
    <property type="entry name" value="Integrin alpha, N-terminal"/>
    <property type="match status" value="1"/>
</dbReference>
<dbReference type="PROSITE" id="PS51257">
    <property type="entry name" value="PROKAR_LIPOPROTEIN"/>
    <property type="match status" value="1"/>
</dbReference>
<dbReference type="Proteomes" id="UP000595847">
    <property type="component" value="Chromosome"/>
</dbReference>
<feature type="chain" id="PRO_5038622654" evidence="1">
    <location>
        <begin position="22"/>
        <end position="454"/>
    </location>
</feature>
<dbReference type="Proteomes" id="UP000677234">
    <property type="component" value="Chromosome"/>
</dbReference>
<reference evidence="3" key="2">
    <citation type="submission" date="2021-04" db="EMBL/GenBank/DDBJ databases">
        <title>Brevibacillus composti FJAT-54423, complete genome.</title>
        <authorList>
            <person name="Tang R."/>
        </authorList>
    </citation>
    <scope>NUCLEOTIDE SEQUENCE</scope>
    <source>
        <strain evidence="3">FJAT-54424</strain>
    </source>
</reference>
<evidence type="ECO:0000313" key="5">
    <source>
        <dbReference type="Proteomes" id="UP000677234"/>
    </source>
</evidence>
<dbReference type="EMBL" id="CP066308">
    <property type="protein sequence ID" value="QQE74808.1"/>
    <property type="molecule type" value="Genomic_DNA"/>
</dbReference>
<protein>
    <submittedName>
        <fullName evidence="2">VCBS repeat-containing protein</fullName>
    </submittedName>
</protein>
<keyword evidence="5" id="KW-1185">Reference proteome</keyword>
<organism evidence="2 4">
    <name type="scientific">Brevibacillus composti</name>
    <dbReference type="NCBI Taxonomy" id="2796470"/>
    <lineage>
        <taxon>Bacteria</taxon>
        <taxon>Bacillati</taxon>
        <taxon>Bacillota</taxon>
        <taxon>Bacilli</taxon>
        <taxon>Bacillales</taxon>
        <taxon>Paenibacillaceae</taxon>
        <taxon>Brevibacillus</taxon>
    </lineage>
</organism>
<feature type="signal peptide" evidence="1">
    <location>
        <begin position="1"/>
        <end position="21"/>
    </location>
</feature>
<proteinExistence type="predicted"/>
<dbReference type="RefSeq" id="WP_198828377.1">
    <property type="nucleotide sequence ID" value="NZ_CP066308.1"/>
</dbReference>
<dbReference type="EMBL" id="CP073708">
    <property type="protein sequence ID" value="QUO41892.1"/>
    <property type="molecule type" value="Genomic_DNA"/>
</dbReference>
<evidence type="ECO:0000313" key="3">
    <source>
        <dbReference type="EMBL" id="QUO41892.1"/>
    </source>
</evidence>
<dbReference type="InterPro" id="IPR028994">
    <property type="entry name" value="Integrin_alpha_N"/>
</dbReference>
<dbReference type="KEGG" id="bcop:JD108_02145"/>
<evidence type="ECO:0000256" key="1">
    <source>
        <dbReference type="SAM" id="SignalP"/>
    </source>
</evidence>